<dbReference type="EMBL" id="QZAV01000450">
    <property type="protein sequence ID" value="THX25970.1"/>
    <property type="molecule type" value="Genomic_DNA"/>
</dbReference>
<feature type="region of interest" description="Disordered" evidence="1">
    <location>
        <begin position="250"/>
        <end position="289"/>
    </location>
</feature>
<evidence type="ECO:0000313" key="3">
    <source>
        <dbReference type="Proteomes" id="UP000308953"/>
    </source>
</evidence>
<dbReference type="Proteomes" id="UP000308953">
    <property type="component" value="Unassembled WGS sequence"/>
</dbReference>
<organism evidence="2 3">
    <name type="scientific">Aureobasidium pullulans</name>
    <name type="common">Black yeast</name>
    <name type="synonym">Pullularia pullulans</name>
    <dbReference type="NCBI Taxonomy" id="5580"/>
    <lineage>
        <taxon>Eukaryota</taxon>
        <taxon>Fungi</taxon>
        <taxon>Dikarya</taxon>
        <taxon>Ascomycota</taxon>
        <taxon>Pezizomycotina</taxon>
        <taxon>Dothideomycetes</taxon>
        <taxon>Dothideomycetidae</taxon>
        <taxon>Dothideales</taxon>
        <taxon>Saccotheciaceae</taxon>
        <taxon>Aureobasidium</taxon>
    </lineage>
</organism>
<reference evidence="2 3" key="1">
    <citation type="submission" date="2018-10" db="EMBL/GenBank/DDBJ databases">
        <title>Fifty Aureobasidium pullulans genomes reveal a recombining polyextremotolerant generalist.</title>
        <authorList>
            <person name="Gostincar C."/>
            <person name="Turk M."/>
            <person name="Zajc J."/>
            <person name="Gunde-Cimerman N."/>
        </authorList>
    </citation>
    <scope>NUCLEOTIDE SEQUENCE [LARGE SCALE GENOMIC DNA]</scope>
    <source>
        <strain evidence="2 3">EXF-9785</strain>
    </source>
</reference>
<evidence type="ECO:0000256" key="1">
    <source>
        <dbReference type="SAM" id="MobiDB-lite"/>
    </source>
</evidence>
<gene>
    <name evidence="2" type="ORF">D6D10_09808</name>
</gene>
<feature type="compositionally biased region" description="Basic and acidic residues" evidence="1">
    <location>
        <begin position="256"/>
        <end position="266"/>
    </location>
</feature>
<feature type="region of interest" description="Disordered" evidence="1">
    <location>
        <begin position="1"/>
        <end position="45"/>
    </location>
</feature>
<proteinExistence type="predicted"/>
<name>A0A4S9DZ77_AURPU</name>
<comment type="caution">
    <text evidence="2">The sequence shown here is derived from an EMBL/GenBank/DDBJ whole genome shotgun (WGS) entry which is preliminary data.</text>
</comment>
<protein>
    <submittedName>
        <fullName evidence="2">Uncharacterized protein</fullName>
    </submittedName>
</protein>
<accession>A0A4S9DZ77</accession>
<feature type="non-terminal residue" evidence="2">
    <location>
        <position position="1"/>
    </location>
</feature>
<sequence>YIRHSPRQPESSAGSYKPSQSFPEYLSSRSPDAGIRRNKPSETPSDIYPRLLAGLCSDSMRQLYDLLRRKHVRDPNRMKLKTTITMGIKQKEFERFHNLLLEASTTRLPGSAQDQSDPFMTNLTLSLLQFCALLEETEYCLHISDTSSKWQQVQTTINHFSRLGRETEHLEYSESDDSGEEDPGLGVESIHTLRPLARSLALGFPGTSDERSFSTCVEDIQRSLSSLDSFIPGLELRIYMSSLRHYLSSLPTSRAEPNREEREEARTSSLNEAMKKHKIKTRGSTYSRA</sequence>
<evidence type="ECO:0000313" key="2">
    <source>
        <dbReference type="EMBL" id="THX25970.1"/>
    </source>
</evidence>
<feature type="compositionally biased region" description="Polar residues" evidence="1">
    <location>
        <begin position="8"/>
        <end position="30"/>
    </location>
</feature>
<dbReference type="AlphaFoldDB" id="A0A4S9DZ77"/>